<dbReference type="STRING" id="1156394.T0QGM3"/>
<protein>
    <recommendedName>
        <fullName evidence="4">EGF-like domain-containing protein</fullName>
    </recommendedName>
</protein>
<evidence type="ECO:0000313" key="3">
    <source>
        <dbReference type="Proteomes" id="UP000030762"/>
    </source>
</evidence>
<feature type="signal peptide" evidence="1">
    <location>
        <begin position="1"/>
        <end position="17"/>
    </location>
</feature>
<dbReference type="OrthoDB" id="127422at2759"/>
<evidence type="ECO:0000313" key="2">
    <source>
        <dbReference type="EMBL" id="EQC37119.1"/>
    </source>
</evidence>
<feature type="chain" id="PRO_5004583315" description="EGF-like domain-containing protein" evidence="1">
    <location>
        <begin position="18"/>
        <end position="159"/>
    </location>
</feature>
<reference evidence="2 3" key="1">
    <citation type="submission" date="2012-04" db="EMBL/GenBank/DDBJ databases">
        <title>The Genome Sequence of Saprolegnia declina VS20.</title>
        <authorList>
            <consortium name="The Broad Institute Genome Sequencing Platform"/>
            <person name="Russ C."/>
            <person name="Nusbaum C."/>
            <person name="Tyler B."/>
            <person name="van West P."/>
            <person name="Dieguez-Uribeondo J."/>
            <person name="de Bruijn I."/>
            <person name="Tripathy S."/>
            <person name="Jiang R."/>
            <person name="Young S.K."/>
            <person name="Zeng Q."/>
            <person name="Gargeya S."/>
            <person name="Fitzgerald M."/>
            <person name="Haas B."/>
            <person name="Abouelleil A."/>
            <person name="Alvarado L."/>
            <person name="Arachchi H.M."/>
            <person name="Berlin A."/>
            <person name="Chapman S.B."/>
            <person name="Goldberg J."/>
            <person name="Griggs A."/>
            <person name="Gujja S."/>
            <person name="Hansen M."/>
            <person name="Howarth C."/>
            <person name="Imamovic A."/>
            <person name="Larimer J."/>
            <person name="McCowen C."/>
            <person name="Montmayeur A."/>
            <person name="Murphy C."/>
            <person name="Neiman D."/>
            <person name="Pearson M."/>
            <person name="Priest M."/>
            <person name="Roberts A."/>
            <person name="Saif S."/>
            <person name="Shea T."/>
            <person name="Sisk P."/>
            <person name="Sykes S."/>
            <person name="Wortman J."/>
            <person name="Nusbaum C."/>
            <person name="Birren B."/>
        </authorList>
    </citation>
    <scope>NUCLEOTIDE SEQUENCE [LARGE SCALE GENOMIC DNA]</scope>
    <source>
        <strain evidence="2 3">VS20</strain>
    </source>
</reference>
<dbReference type="Proteomes" id="UP000030762">
    <property type="component" value="Unassembled WGS sequence"/>
</dbReference>
<evidence type="ECO:0000256" key="1">
    <source>
        <dbReference type="SAM" id="SignalP"/>
    </source>
</evidence>
<dbReference type="RefSeq" id="XP_008609281.1">
    <property type="nucleotide sequence ID" value="XM_008611059.1"/>
</dbReference>
<gene>
    <name evidence="2" type="ORF">SDRG_05346</name>
</gene>
<keyword evidence="3" id="KW-1185">Reference proteome</keyword>
<proteinExistence type="predicted"/>
<evidence type="ECO:0008006" key="4">
    <source>
        <dbReference type="Google" id="ProtNLM"/>
    </source>
</evidence>
<name>T0QGM3_SAPDV</name>
<sequence>MKTTQWMIVGLLSVVAAAPAPAPIPTLDRFNGVCSSDEDCAKFPGTVCVQILSGDYSQGKCTPNYGTRPNGFNGPTCGGKLDICAGVTCSGGGYTSGASGKACTCFCPKCPAGTTCTACGGADGRDCSTCPASTRLNASSTLHLAGLVAALAACFTLLL</sequence>
<keyword evidence="1" id="KW-0732">Signal</keyword>
<dbReference type="InParanoid" id="T0QGM3"/>
<dbReference type="GeneID" id="19946073"/>
<organism evidence="2 3">
    <name type="scientific">Saprolegnia diclina (strain VS20)</name>
    <dbReference type="NCBI Taxonomy" id="1156394"/>
    <lineage>
        <taxon>Eukaryota</taxon>
        <taxon>Sar</taxon>
        <taxon>Stramenopiles</taxon>
        <taxon>Oomycota</taxon>
        <taxon>Saprolegniomycetes</taxon>
        <taxon>Saprolegniales</taxon>
        <taxon>Saprolegniaceae</taxon>
        <taxon>Saprolegnia</taxon>
    </lineage>
</organism>
<dbReference type="EMBL" id="JH767145">
    <property type="protein sequence ID" value="EQC37119.1"/>
    <property type="molecule type" value="Genomic_DNA"/>
</dbReference>
<accession>T0QGM3</accession>
<dbReference type="VEuPathDB" id="FungiDB:SDRG_05346"/>
<dbReference type="AlphaFoldDB" id="T0QGM3"/>